<dbReference type="Gene3D" id="3.40.50.300">
    <property type="entry name" value="P-loop containing nucleotide triphosphate hydrolases"/>
    <property type="match status" value="1"/>
</dbReference>
<gene>
    <name evidence="4" type="ORF">JOF56_005388</name>
</gene>
<evidence type="ECO:0000256" key="1">
    <source>
        <dbReference type="ARBA" id="ARBA00005771"/>
    </source>
</evidence>
<evidence type="ECO:0000313" key="5">
    <source>
        <dbReference type="Proteomes" id="UP001519332"/>
    </source>
</evidence>
<accession>A0ABS4TKR3</accession>
<evidence type="ECO:0000256" key="2">
    <source>
        <dbReference type="ARBA" id="ARBA00022679"/>
    </source>
</evidence>
<organism evidence="4 5">
    <name type="scientific">Kibdelosporangium banguiense</name>
    <dbReference type="NCBI Taxonomy" id="1365924"/>
    <lineage>
        <taxon>Bacteria</taxon>
        <taxon>Bacillati</taxon>
        <taxon>Actinomycetota</taxon>
        <taxon>Actinomycetes</taxon>
        <taxon>Pseudonocardiales</taxon>
        <taxon>Pseudonocardiaceae</taxon>
        <taxon>Kibdelosporangium</taxon>
    </lineage>
</organism>
<dbReference type="Pfam" id="PF00685">
    <property type="entry name" value="Sulfotransfer_1"/>
    <property type="match status" value="1"/>
</dbReference>
<keyword evidence="2" id="KW-0808">Transferase</keyword>
<proteinExistence type="inferred from homology"/>
<comment type="caution">
    <text evidence="4">The sequence shown here is derived from an EMBL/GenBank/DDBJ whole genome shotgun (WGS) entry which is preliminary data.</text>
</comment>
<dbReference type="EMBL" id="JAGINW010000001">
    <property type="protein sequence ID" value="MBP2325003.1"/>
    <property type="molecule type" value="Genomic_DNA"/>
</dbReference>
<evidence type="ECO:0000259" key="3">
    <source>
        <dbReference type="Pfam" id="PF00685"/>
    </source>
</evidence>
<dbReference type="RefSeq" id="WP_209642258.1">
    <property type="nucleotide sequence ID" value="NZ_JAGINW010000001.1"/>
</dbReference>
<dbReference type="Proteomes" id="UP001519332">
    <property type="component" value="Unassembled WGS sequence"/>
</dbReference>
<reference evidence="4 5" key="1">
    <citation type="submission" date="2021-03" db="EMBL/GenBank/DDBJ databases">
        <title>Sequencing the genomes of 1000 actinobacteria strains.</title>
        <authorList>
            <person name="Klenk H.-P."/>
        </authorList>
    </citation>
    <scope>NUCLEOTIDE SEQUENCE [LARGE SCALE GENOMIC DNA]</scope>
    <source>
        <strain evidence="4 5">DSM 46670</strain>
    </source>
</reference>
<name>A0ABS4TKR3_9PSEU</name>
<dbReference type="InterPro" id="IPR000863">
    <property type="entry name" value="Sulfotransferase_dom"/>
</dbReference>
<dbReference type="PANTHER" id="PTHR11783">
    <property type="entry name" value="SULFOTRANSFERASE SULT"/>
    <property type="match status" value="1"/>
</dbReference>
<feature type="domain" description="Sulfotransferase" evidence="3">
    <location>
        <begin position="94"/>
        <end position="270"/>
    </location>
</feature>
<protein>
    <recommendedName>
        <fullName evidence="3">Sulfotransferase domain-containing protein</fullName>
    </recommendedName>
</protein>
<dbReference type="SUPFAM" id="SSF52540">
    <property type="entry name" value="P-loop containing nucleoside triphosphate hydrolases"/>
    <property type="match status" value="1"/>
</dbReference>
<dbReference type="InterPro" id="IPR027417">
    <property type="entry name" value="P-loop_NTPase"/>
</dbReference>
<keyword evidence="5" id="KW-1185">Reference proteome</keyword>
<comment type="similarity">
    <text evidence="1">Belongs to the sulfotransferase 1 family.</text>
</comment>
<evidence type="ECO:0000313" key="4">
    <source>
        <dbReference type="EMBL" id="MBP2325003.1"/>
    </source>
</evidence>
<sequence>MNNDPVAGWDPVRLHRHNARLLGERDVVVAGDPGAGNALVGNIVQELGLDYLDPYTEVLAEDGSAAPAENHAGYRQRMAATADRDQTGAPAGDSARRLVKTHLYPEVFDGVPLGGVLLLVRDPRDTIYSGYKWFRGFSESWWQDEENVKGKSTFADYLGGTRIGDGRTPVAGWTAFHEHWLAAAAQFRRFAVVRFEDLKTEPIAAVTAMLAAFGITASVERIAEATHQSSFEAMRAHEDRVVESSGDARTSSARIMRRGAIGEWREWIDQPGIAEVFADAPLAATAARFGYHVAVDQAVAAV</sequence>